<keyword evidence="2" id="KW-1185">Reference proteome</keyword>
<dbReference type="InterPro" id="IPR036525">
    <property type="entry name" value="Tubulin/FtsZ_GTPase_sf"/>
</dbReference>
<reference evidence="1" key="1">
    <citation type="journal article" date="2011" name="Genome Biol.">
        <title>The draft genome of the carcinogenic human liver fluke Clonorchis sinensis.</title>
        <authorList>
            <person name="Wang X."/>
            <person name="Chen W."/>
            <person name="Huang Y."/>
            <person name="Sun J."/>
            <person name="Men J."/>
            <person name="Liu H."/>
            <person name="Luo F."/>
            <person name="Guo L."/>
            <person name="Lv X."/>
            <person name="Deng C."/>
            <person name="Zhou C."/>
            <person name="Fan Y."/>
            <person name="Li X."/>
            <person name="Huang L."/>
            <person name="Hu Y."/>
            <person name="Liang C."/>
            <person name="Hu X."/>
            <person name="Xu J."/>
            <person name="Yu X."/>
        </authorList>
    </citation>
    <scope>NUCLEOTIDE SEQUENCE [LARGE SCALE GENOMIC DNA]</scope>
    <source>
        <strain evidence="1">Henan</strain>
    </source>
</reference>
<evidence type="ECO:0000313" key="1">
    <source>
        <dbReference type="EMBL" id="GAA52282.1"/>
    </source>
</evidence>
<dbReference type="Proteomes" id="UP000008909">
    <property type="component" value="Unassembled WGS sequence"/>
</dbReference>
<name>G7YH49_CLOSI</name>
<dbReference type="Gene3D" id="3.40.50.1440">
    <property type="entry name" value="Tubulin/FtsZ, GTPase domain"/>
    <property type="match status" value="1"/>
</dbReference>
<reference key="2">
    <citation type="submission" date="2011-10" db="EMBL/GenBank/DDBJ databases">
        <title>The genome and transcriptome sequence of Clonorchis sinensis provide insights into the carcinogenic liver fluke.</title>
        <authorList>
            <person name="Wang X."/>
            <person name="Huang Y."/>
            <person name="Chen W."/>
            <person name="Liu H."/>
            <person name="Guo L."/>
            <person name="Chen Y."/>
            <person name="Luo F."/>
            <person name="Zhou W."/>
            <person name="Sun J."/>
            <person name="Mao Q."/>
            <person name="Liang P."/>
            <person name="Zhou C."/>
            <person name="Tian Y."/>
            <person name="Men J."/>
            <person name="Lv X."/>
            <person name="Huang L."/>
            <person name="Zhou J."/>
            <person name="Hu Y."/>
            <person name="Li R."/>
            <person name="Zhang F."/>
            <person name="Lei H."/>
            <person name="Li X."/>
            <person name="Hu X."/>
            <person name="Liang C."/>
            <person name="Xu J."/>
            <person name="Wu Z."/>
            <person name="Yu X."/>
        </authorList>
    </citation>
    <scope>NUCLEOTIDE SEQUENCE</scope>
    <source>
        <strain>Henan</strain>
    </source>
</reference>
<gene>
    <name evidence="1" type="ORF">CLF_107742</name>
</gene>
<dbReference type="SUPFAM" id="SSF52490">
    <property type="entry name" value="Tubulin nucleotide-binding domain-like"/>
    <property type="match status" value="1"/>
</dbReference>
<organism evidence="1 2">
    <name type="scientific">Clonorchis sinensis</name>
    <name type="common">Chinese liver fluke</name>
    <dbReference type="NCBI Taxonomy" id="79923"/>
    <lineage>
        <taxon>Eukaryota</taxon>
        <taxon>Metazoa</taxon>
        <taxon>Spiralia</taxon>
        <taxon>Lophotrochozoa</taxon>
        <taxon>Platyhelminthes</taxon>
        <taxon>Trematoda</taxon>
        <taxon>Digenea</taxon>
        <taxon>Opisthorchiida</taxon>
        <taxon>Opisthorchiata</taxon>
        <taxon>Opisthorchiidae</taxon>
        <taxon>Clonorchis</taxon>
    </lineage>
</organism>
<evidence type="ECO:0000313" key="2">
    <source>
        <dbReference type="Proteomes" id="UP000008909"/>
    </source>
</evidence>
<protein>
    <submittedName>
        <fullName evidence="1">Tubulin delta</fullName>
    </submittedName>
</protein>
<proteinExistence type="predicted"/>
<sequence length="92" mass="10121">MALIHYLPGPARKSPTLLCTQCFAVPVSSIDLYMSVLSVQIGQCGNQLGAELFRTIHDDCFGHKVQLSSSEKNFKEDSLSTFFHENVAGQCI</sequence>
<dbReference type="EMBL" id="DF143268">
    <property type="protein sequence ID" value="GAA52282.1"/>
    <property type="molecule type" value="Genomic_DNA"/>
</dbReference>
<dbReference type="AlphaFoldDB" id="G7YH49"/>
<accession>G7YH49</accession>